<reference evidence="2 3" key="1">
    <citation type="journal article" date="2018" name="Front. Plant Sci.">
        <title>Red Clover (Trifolium pratense) and Zigzag Clover (T. medium) - A Picture of Genomic Similarities and Differences.</title>
        <authorList>
            <person name="Dluhosova J."/>
            <person name="Istvanek J."/>
            <person name="Nedelnik J."/>
            <person name="Repkova J."/>
        </authorList>
    </citation>
    <scope>NUCLEOTIDE SEQUENCE [LARGE SCALE GENOMIC DNA]</scope>
    <source>
        <strain evidence="3">cv. 10/8</strain>
        <tissue evidence="2">Leaf</tissue>
    </source>
</reference>
<protein>
    <submittedName>
        <fullName evidence="2">Uncharacterized protein</fullName>
    </submittedName>
</protein>
<organism evidence="2 3">
    <name type="scientific">Trifolium medium</name>
    <dbReference type="NCBI Taxonomy" id="97028"/>
    <lineage>
        <taxon>Eukaryota</taxon>
        <taxon>Viridiplantae</taxon>
        <taxon>Streptophyta</taxon>
        <taxon>Embryophyta</taxon>
        <taxon>Tracheophyta</taxon>
        <taxon>Spermatophyta</taxon>
        <taxon>Magnoliopsida</taxon>
        <taxon>eudicotyledons</taxon>
        <taxon>Gunneridae</taxon>
        <taxon>Pentapetalae</taxon>
        <taxon>rosids</taxon>
        <taxon>fabids</taxon>
        <taxon>Fabales</taxon>
        <taxon>Fabaceae</taxon>
        <taxon>Papilionoideae</taxon>
        <taxon>50 kb inversion clade</taxon>
        <taxon>NPAAA clade</taxon>
        <taxon>Hologalegina</taxon>
        <taxon>IRL clade</taxon>
        <taxon>Trifolieae</taxon>
        <taxon>Trifolium</taxon>
    </lineage>
</organism>
<evidence type="ECO:0000313" key="2">
    <source>
        <dbReference type="EMBL" id="MCI91125.1"/>
    </source>
</evidence>
<accession>A0A392VWR6</accession>
<evidence type="ECO:0000313" key="3">
    <source>
        <dbReference type="Proteomes" id="UP000265520"/>
    </source>
</evidence>
<feature type="region of interest" description="Disordered" evidence="1">
    <location>
        <begin position="1"/>
        <end position="22"/>
    </location>
</feature>
<evidence type="ECO:0000256" key="1">
    <source>
        <dbReference type="SAM" id="MobiDB-lite"/>
    </source>
</evidence>
<dbReference type="AlphaFoldDB" id="A0A392VWR6"/>
<feature type="non-terminal residue" evidence="2">
    <location>
        <position position="22"/>
    </location>
</feature>
<comment type="caution">
    <text evidence="2">The sequence shown here is derived from an EMBL/GenBank/DDBJ whole genome shotgun (WGS) entry which is preliminary data.</text>
</comment>
<dbReference type="EMBL" id="LXQA011263351">
    <property type="protein sequence ID" value="MCI91125.1"/>
    <property type="molecule type" value="Genomic_DNA"/>
</dbReference>
<keyword evidence="3" id="KW-1185">Reference proteome</keyword>
<proteinExistence type="predicted"/>
<name>A0A392VWR6_9FABA</name>
<dbReference type="Proteomes" id="UP000265520">
    <property type="component" value="Unassembled WGS sequence"/>
</dbReference>
<sequence>MGSGFPAITSRRCNRSGPSDLN</sequence>